<protein>
    <submittedName>
        <fullName evidence="3">VWFA domain-containing protein</fullName>
    </submittedName>
</protein>
<accession>A0A914Q818</accession>
<dbReference type="PANTHER" id="PTHR24020">
    <property type="entry name" value="COLLAGEN ALPHA"/>
    <property type="match status" value="1"/>
</dbReference>
<dbReference type="InterPro" id="IPR036465">
    <property type="entry name" value="vWFA_dom_sf"/>
</dbReference>
<evidence type="ECO:0000313" key="3">
    <source>
        <dbReference type="WBParaSite" id="PDA_v2.g23284.t1"/>
    </source>
</evidence>
<dbReference type="CDD" id="cd00198">
    <property type="entry name" value="vWFA"/>
    <property type="match status" value="1"/>
</dbReference>
<evidence type="ECO:0000259" key="1">
    <source>
        <dbReference type="PROSITE" id="PS50234"/>
    </source>
</evidence>
<name>A0A914Q818_9BILA</name>
<reference evidence="3" key="1">
    <citation type="submission" date="2022-11" db="UniProtKB">
        <authorList>
            <consortium name="WormBaseParasite"/>
        </authorList>
    </citation>
    <scope>IDENTIFICATION</scope>
</reference>
<dbReference type="PROSITE" id="PS50234">
    <property type="entry name" value="VWFA"/>
    <property type="match status" value="1"/>
</dbReference>
<dbReference type="Pfam" id="PF00092">
    <property type="entry name" value="VWA"/>
    <property type="match status" value="1"/>
</dbReference>
<organism evidence="2 3">
    <name type="scientific">Panagrolaimus davidi</name>
    <dbReference type="NCBI Taxonomy" id="227884"/>
    <lineage>
        <taxon>Eukaryota</taxon>
        <taxon>Metazoa</taxon>
        <taxon>Ecdysozoa</taxon>
        <taxon>Nematoda</taxon>
        <taxon>Chromadorea</taxon>
        <taxon>Rhabditida</taxon>
        <taxon>Tylenchina</taxon>
        <taxon>Panagrolaimomorpha</taxon>
        <taxon>Panagrolaimoidea</taxon>
        <taxon>Panagrolaimidae</taxon>
        <taxon>Panagrolaimus</taxon>
    </lineage>
</organism>
<feature type="domain" description="VWFA" evidence="1">
    <location>
        <begin position="1"/>
        <end position="137"/>
    </location>
</feature>
<keyword evidence="2" id="KW-1185">Reference proteome</keyword>
<dbReference type="InterPro" id="IPR050525">
    <property type="entry name" value="ECM_Assembly_Org"/>
</dbReference>
<dbReference type="Proteomes" id="UP000887578">
    <property type="component" value="Unplaced"/>
</dbReference>
<dbReference type="WBParaSite" id="PDA_v2.g23284.t1">
    <property type="protein sequence ID" value="PDA_v2.g23284.t1"/>
    <property type="gene ID" value="PDA_v2.g23284"/>
</dbReference>
<dbReference type="SUPFAM" id="SSF53300">
    <property type="entry name" value="vWA-like"/>
    <property type="match status" value="1"/>
</dbReference>
<dbReference type="AlphaFoldDB" id="A0A914Q818"/>
<proteinExistence type="predicted"/>
<dbReference type="InterPro" id="IPR002035">
    <property type="entry name" value="VWF_A"/>
</dbReference>
<dbReference type="Gene3D" id="3.40.50.410">
    <property type="entry name" value="von Willebrand factor, type A domain"/>
    <property type="match status" value="1"/>
</dbReference>
<evidence type="ECO:0000313" key="2">
    <source>
        <dbReference type="Proteomes" id="UP000887578"/>
    </source>
</evidence>
<sequence>MNRFGIIRFSSDSVIFLNLTSDVEEAMNIAETLPYDSGENTNIFSGFNLAAKIFKNDGRIDVPLVALLITDGQANIGGDPTPAADELKSFGVNLFTIGVGVGAEATTDLHIWASSPNCMFYYSLNGYLQLASVFPELLNVQICGVSAVVPINQTSIPGVVEKDQSLFYQVPANLSTGLTIKLDINEGAAIIYVSLTSRLPSSADYDFVSNATENNPGHIYISPNQLQNAQSSSFIFISDFVKLEKSEATVFIAIVGISDLTNFTLDYEPHNNLVTIAPAEISTTAGISINIPGSPFTGILLSILVHF</sequence>